<dbReference type="PROSITE" id="PS00622">
    <property type="entry name" value="HTH_LUXR_1"/>
    <property type="match status" value="1"/>
</dbReference>
<evidence type="ECO:0000313" key="8">
    <source>
        <dbReference type="Proteomes" id="UP000293623"/>
    </source>
</evidence>
<dbReference type="PANTHER" id="PTHR44688">
    <property type="entry name" value="DNA-BINDING TRANSCRIPTIONAL ACTIVATOR DEVR_DOSR"/>
    <property type="match status" value="1"/>
</dbReference>
<dbReference type="InterPro" id="IPR016032">
    <property type="entry name" value="Sig_transdc_resp-reg_C-effctor"/>
</dbReference>
<organism evidence="7 8">
    <name type="scientific">Pelagerythrobacter rhizovicinus</name>
    <dbReference type="NCBI Taxonomy" id="2268576"/>
    <lineage>
        <taxon>Bacteria</taxon>
        <taxon>Pseudomonadati</taxon>
        <taxon>Pseudomonadota</taxon>
        <taxon>Alphaproteobacteria</taxon>
        <taxon>Sphingomonadales</taxon>
        <taxon>Erythrobacteraceae</taxon>
        <taxon>Pelagerythrobacter</taxon>
    </lineage>
</organism>
<feature type="domain" description="HTH luxR-type" evidence="5">
    <location>
        <begin position="140"/>
        <end position="205"/>
    </location>
</feature>
<dbReference type="SUPFAM" id="SSF46894">
    <property type="entry name" value="C-terminal effector domain of the bipartite response regulators"/>
    <property type="match status" value="1"/>
</dbReference>
<sequence length="212" mass="24166">MPAMEVTGGAGPVHVIDFDSRRRAEISRDLMERRIHAEIYENIDEFLRILPPHGAVLMVERIDGDVLSEFLAGLRGRGRYYPVSVYCEAPQPEQVVHAMREGALDYLRWPFEPELLDDTLRRLGEEGDRRRKIELARAQAKASVEQLTGREHDVLVSMLKGNSNKQIASELDLSPRTVEIYRKNVMRKLDAKSTSEAVRIGIYADLWELPVA</sequence>
<dbReference type="OrthoDB" id="9782655at2"/>
<dbReference type="Pfam" id="PF00196">
    <property type="entry name" value="GerE"/>
    <property type="match status" value="1"/>
</dbReference>
<evidence type="ECO:0000259" key="6">
    <source>
        <dbReference type="PROSITE" id="PS50110"/>
    </source>
</evidence>
<dbReference type="GO" id="GO:0000160">
    <property type="term" value="P:phosphorelay signal transduction system"/>
    <property type="evidence" value="ECO:0007669"/>
    <property type="project" value="InterPro"/>
</dbReference>
<feature type="domain" description="Response regulatory" evidence="6">
    <location>
        <begin position="12"/>
        <end position="124"/>
    </location>
</feature>
<dbReference type="GO" id="GO:0006355">
    <property type="term" value="P:regulation of DNA-templated transcription"/>
    <property type="evidence" value="ECO:0007669"/>
    <property type="project" value="InterPro"/>
</dbReference>
<dbReference type="PROSITE" id="PS50043">
    <property type="entry name" value="HTH_LUXR_2"/>
    <property type="match status" value="1"/>
</dbReference>
<dbReference type="AlphaFoldDB" id="A0A4Q2KLE1"/>
<keyword evidence="2" id="KW-0238">DNA-binding</keyword>
<keyword evidence="3" id="KW-0804">Transcription</keyword>
<evidence type="ECO:0000256" key="4">
    <source>
        <dbReference type="PROSITE-ProRule" id="PRU00169"/>
    </source>
</evidence>
<dbReference type="Proteomes" id="UP000293623">
    <property type="component" value="Unassembled WGS sequence"/>
</dbReference>
<reference evidence="7 8" key="1">
    <citation type="submission" date="2019-01" db="EMBL/GenBank/DDBJ databases">
        <title>Altererythrobacter rhizovicinus sp. nov., isolated from the rhizosphere soil of Haloxylon ammodendron.</title>
        <authorList>
            <person name="Li H.-P."/>
            <person name="Gou J.-Y."/>
            <person name="Yao D."/>
            <person name="Han Q.-Q."/>
            <person name="Shao K.-Z."/>
            <person name="Zhao Q."/>
            <person name="Zhang J.-L."/>
        </authorList>
    </citation>
    <scope>NUCLEOTIDE SEQUENCE [LARGE SCALE GENOMIC DNA]</scope>
    <source>
        <strain evidence="7 8">AY-3R</strain>
    </source>
</reference>
<dbReference type="Gene3D" id="3.40.50.2300">
    <property type="match status" value="1"/>
</dbReference>
<dbReference type="Gene3D" id="1.10.10.10">
    <property type="entry name" value="Winged helix-like DNA-binding domain superfamily/Winged helix DNA-binding domain"/>
    <property type="match status" value="1"/>
</dbReference>
<dbReference type="InterPro" id="IPR000792">
    <property type="entry name" value="Tscrpt_reg_LuxR_C"/>
</dbReference>
<evidence type="ECO:0000256" key="1">
    <source>
        <dbReference type="ARBA" id="ARBA00023015"/>
    </source>
</evidence>
<gene>
    <name evidence="7" type="ORF">ETX26_00390</name>
</gene>
<evidence type="ECO:0000259" key="5">
    <source>
        <dbReference type="PROSITE" id="PS50043"/>
    </source>
</evidence>
<dbReference type="GO" id="GO:0003677">
    <property type="term" value="F:DNA binding"/>
    <property type="evidence" value="ECO:0007669"/>
    <property type="project" value="UniProtKB-KW"/>
</dbReference>
<dbReference type="InterPro" id="IPR001789">
    <property type="entry name" value="Sig_transdc_resp-reg_receiver"/>
</dbReference>
<comment type="caution">
    <text evidence="4">Lacks conserved residue(s) required for the propagation of feature annotation.</text>
</comment>
<dbReference type="PRINTS" id="PR00038">
    <property type="entry name" value="HTHLUXR"/>
</dbReference>
<keyword evidence="1" id="KW-0805">Transcription regulation</keyword>
<evidence type="ECO:0000256" key="2">
    <source>
        <dbReference type="ARBA" id="ARBA00023125"/>
    </source>
</evidence>
<dbReference type="PROSITE" id="PS50110">
    <property type="entry name" value="RESPONSE_REGULATORY"/>
    <property type="match status" value="1"/>
</dbReference>
<dbReference type="SMART" id="SM00421">
    <property type="entry name" value="HTH_LUXR"/>
    <property type="match status" value="1"/>
</dbReference>
<accession>A0A4Q2KLE1</accession>
<proteinExistence type="predicted"/>
<dbReference type="InterPro" id="IPR011006">
    <property type="entry name" value="CheY-like_superfamily"/>
</dbReference>
<comment type="caution">
    <text evidence="7">The sequence shown here is derived from an EMBL/GenBank/DDBJ whole genome shotgun (WGS) entry which is preliminary data.</text>
</comment>
<evidence type="ECO:0000256" key="3">
    <source>
        <dbReference type="ARBA" id="ARBA00023163"/>
    </source>
</evidence>
<dbReference type="SUPFAM" id="SSF52172">
    <property type="entry name" value="CheY-like"/>
    <property type="match status" value="1"/>
</dbReference>
<keyword evidence="8" id="KW-1185">Reference proteome</keyword>
<name>A0A4Q2KLE1_9SPHN</name>
<dbReference type="InterPro" id="IPR036388">
    <property type="entry name" value="WH-like_DNA-bd_sf"/>
</dbReference>
<protein>
    <submittedName>
        <fullName evidence="7">LuxR family transcriptional regulator</fullName>
    </submittedName>
</protein>
<dbReference type="PANTHER" id="PTHR44688:SF16">
    <property type="entry name" value="DNA-BINDING TRANSCRIPTIONAL ACTIVATOR DEVR_DOSR"/>
    <property type="match status" value="1"/>
</dbReference>
<dbReference type="EMBL" id="SDPV01000001">
    <property type="protein sequence ID" value="RXZ65259.1"/>
    <property type="molecule type" value="Genomic_DNA"/>
</dbReference>
<dbReference type="CDD" id="cd06170">
    <property type="entry name" value="LuxR_C_like"/>
    <property type="match status" value="1"/>
</dbReference>
<evidence type="ECO:0000313" key="7">
    <source>
        <dbReference type="EMBL" id="RXZ65259.1"/>
    </source>
</evidence>